<accession>A0A6P8AY17</accession>
<reference evidence="2" key="3">
    <citation type="submission" date="2025-08" db="UniProtKB">
        <authorList>
            <consortium name="RefSeq"/>
        </authorList>
    </citation>
    <scope>IDENTIFICATION</scope>
    <source>
        <strain evidence="2">NI907</strain>
    </source>
</reference>
<dbReference type="AlphaFoldDB" id="A0A6P8AY17"/>
<reference evidence="2" key="2">
    <citation type="submission" date="2019-10" db="EMBL/GenBank/DDBJ databases">
        <authorList>
            <consortium name="NCBI Genome Project"/>
        </authorList>
    </citation>
    <scope>NUCLEOTIDE SEQUENCE</scope>
    <source>
        <strain evidence="2">NI907</strain>
    </source>
</reference>
<evidence type="ECO:0000313" key="2">
    <source>
        <dbReference type="RefSeq" id="XP_030979762.1"/>
    </source>
</evidence>
<dbReference type="RefSeq" id="XP_030979762.1">
    <property type="nucleotide sequence ID" value="XM_031130640.1"/>
</dbReference>
<organism evidence="1 2">
    <name type="scientific">Pyricularia grisea</name>
    <name type="common">Crabgrass-specific blast fungus</name>
    <name type="synonym">Magnaporthe grisea</name>
    <dbReference type="NCBI Taxonomy" id="148305"/>
    <lineage>
        <taxon>Eukaryota</taxon>
        <taxon>Fungi</taxon>
        <taxon>Dikarya</taxon>
        <taxon>Ascomycota</taxon>
        <taxon>Pezizomycotina</taxon>
        <taxon>Sordariomycetes</taxon>
        <taxon>Sordariomycetidae</taxon>
        <taxon>Magnaporthales</taxon>
        <taxon>Pyriculariaceae</taxon>
        <taxon>Pyricularia</taxon>
    </lineage>
</organism>
<reference evidence="1 2" key="1">
    <citation type="journal article" date="2019" name="Mol. Biol. Evol.">
        <title>Blast fungal genomes show frequent chromosomal changes, gene gains and losses, and effector gene turnover.</title>
        <authorList>
            <person name="Gomez Luciano L.B."/>
            <person name="Jason Tsai I."/>
            <person name="Chuma I."/>
            <person name="Tosa Y."/>
            <person name="Chen Y.H."/>
            <person name="Li J.Y."/>
            <person name="Li M.Y."/>
            <person name="Jade Lu M.Y."/>
            <person name="Nakayashiki H."/>
            <person name="Li W.H."/>
        </authorList>
    </citation>
    <scope>NUCLEOTIDE SEQUENCE [LARGE SCALE GENOMIC DNA]</scope>
    <source>
        <strain evidence="1 2">NI907</strain>
    </source>
</reference>
<protein>
    <submittedName>
        <fullName evidence="2">Uncharacterized protein</fullName>
    </submittedName>
</protein>
<dbReference type="KEGG" id="pgri:PgNI_10667"/>
<sequence>MVNRDVTPRDEASALSGTAIPWQAWSLTVLQSSQVCGGVQSTYSVPGGALGVLRGKAPASNRTYSTGQIPVGLL</sequence>
<proteinExistence type="predicted"/>
<name>A0A6P8AY17_PYRGI</name>
<evidence type="ECO:0000313" key="1">
    <source>
        <dbReference type="Proteomes" id="UP000515153"/>
    </source>
</evidence>
<dbReference type="GeneID" id="41965546"/>
<gene>
    <name evidence="2" type="ORF">PgNI_10667</name>
</gene>
<dbReference type="Proteomes" id="UP000515153">
    <property type="component" value="Chromosome VII"/>
</dbReference>
<keyword evidence="1" id="KW-1185">Reference proteome</keyword>